<dbReference type="Gene3D" id="3.40.50.1100">
    <property type="match status" value="2"/>
</dbReference>
<dbReference type="PANTHER" id="PTHR48078:SF6">
    <property type="entry name" value="L-THREONINE DEHYDRATASE CATABOLIC TDCB"/>
    <property type="match status" value="1"/>
</dbReference>
<accession>A0A916U3M6</accession>
<keyword evidence="6" id="KW-0456">Lyase</keyword>
<keyword evidence="5" id="KW-0663">Pyridoxal phosphate</keyword>
<reference evidence="10" key="1">
    <citation type="journal article" date="2014" name="Int. J. Syst. Evol. Microbiol.">
        <title>Complete genome sequence of Corynebacterium casei LMG S-19264T (=DSM 44701T), isolated from a smear-ripened cheese.</title>
        <authorList>
            <consortium name="US DOE Joint Genome Institute (JGI-PGF)"/>
            <person name="Walter F."/>
            <person name="Albersmeier A."/>
            <person name="Kalinowski J."/>
            <person name="Ruckert C."/>
        </authorList>
    </citation>
    <scope>NUCLEOTIDE SEQUENCE</scope>
    <source>
        <strain evidence="10">CGMCC 1.15478</strain>
    </source>
</reference>
<protein>
    <recommendedName>
        <fullName evidence="4">threonine ammonia-lyase</fullName>
        <ecNumber evidence="4">4.3.1.19</ecNumber>
    </recommendedName>
    <alternativeName>
        <fullName evidence="8">Threonine deaminase</fullName>
    </alternativeName>
</protein>
<dbReference type="PANTHER" id="PTHR48078">
    <property type="entry name" value="THREONINE DEHYDRATASE, MITOCHONDRIAL-RELATED"/>
    <property type="match status" value="1"/>
</dbReference>
<comment type="function">
    <text evidence="7">Catalyzes the anaerobic formation of alpha-ketobutyrate and ammonia from threonine in a two-step reaction. The first step involved a dehydration of threonine and a production of enamine intermediates (aminocrotonate), which tautomerizes to its imine form (iminobutyrate). Both intermediates are unstable and short-lived. The second step is the nonenzymatic hydrolysis of the enamine/imine intermediates to form 2-ketobutyrate and free ammonia. In the low water environment of the cell, the second step is accelerated by RidA.</text>
</comment>
<dbReference type="FunFam" id="3.40.50.1100:FF:000005">
    <property type="entry name" value="Threonine dehydratase catabolic"/>
    <property type="match status" value="1"/>
</dbReference>
<comment type="catalytic activity">
    <reaction evidence="1">
        <text>L-threonine = 2-oxobutanoate + NH4(+)</text>
        <dbReference type="Rhea" id="RHEA:22108"/>
        <dbReference type="ChEBI" id="CHEBI:16763"/>
        <dbReference type="ChEBI" id="CHEBI:28938"/>
        <dbReference type="ChEBI" id="CHEBI:57926"/>
        <dbReference type="EC" id="4.3.1.19"/>
    </reaction>
</comment>
<comment type="caution">
    <text evidence="10">The sequence shown here is derived from an EMBL/GenBank/DDBJ whole genome shotgun (WGS) entry which is preliminary data.</text>
</comment>
<name>A0A916U3M6_9ACTN</name>
<dbReference type="EMBL" id="BMJH01000001">
    <property type="protein sequence ID" value="GGC57638.1"/>
    <property type="molecule type" value="Genomic_DNA"/>
</dbReference>
<dbReference type="AlphaFoldDB" id="A0A916U3M6"/>
<dbReference type="CDD" id="cd01562">
    <property type="entry name" value="Thr-dehyd"/>
    <property type="match status" value="1"/>
</dbReference>
<gene>
    <name evidence="10" type="ORF">GCM10011410_07700</name>
</gene>
<dbReference type="InterPro" id="IPR001926">
    <property type="entry name" value="TrpB-like_PALP"/>
</dbReference>
<proteinExistence type="inferred from homology"/>
<reference evidence="10" key="2">
    <citation type="submission" date="2020-09" db="EMBL/GenBank/DDBJ databases">
        <authorList>
            <person name="Sun Q."/>
            <person name="Zhou Y."/>
        </authorList>
    </citation>
    <scope>NUCLEOTIDE SEQUENCE</scope>
    <source>
        <strain evidence="10">CGMCC 1.15478</strain>
    </source>
</reference>
<feature type="domain" description="Tryptophan synthase beta chain-like PALP" evidence="9">
    <location>
        <begin position="19"/>
        <end position="311"/>
    </location>
</feature>
<evidence type="ECO:0000256" key="3">
    <source>
        <dbReference type="ARBA" id="ARBA00010869"/>
    </source>
</evidence>
<dbReference type="GO" id="GO:0006567">
    <property type="term" value="P:L-threonine catabolic process"/>
    <property type="evidence" value="ECO:0007669"/>
    <property type="project" value="TreeGrafter"/>
</dbReference>
<dbReference type="InterPro" id="IPR050147">
    <property type="entry name" value="Ser/Thr_Dehydratase"/>
</dbReference>
<sequence length="322" mass="33310">MTLVTVEDVRKASNRLAPYVVHTPLLRAPRLSTELDLRVLVKPENLQRTGSFKVRGALNTLLSWQESGSLPRGVVCYSAGNHAAAVAYAGQSLGVETVIAMPHGAVQSKIDNVHRFGGEIVETDDLIGTCNSLSAERGFPMLLPFDMPEVIAGQGTVGLEILADAVATGTAVDAVLVPVGGGGLISGIGAVVKSLSPRTLVIGVESEASNALGLALNAGEVVDLPARLPTIADGLAAPRAGGHTLAHAQAYVNCMVEVSESAITRAWRDMVDATKLVVEPSSAVGLAALREISLADMGLRAGMSVVLVASGGNVDFSRFADF</sequence>
<dbReference type="Proteomes" id="UP000641514">
    <property type="component" value="Unassembled WGS sequence"/>
</dbReference>
<evidence type="ECO:0000256" key="4">
    <source>
        <dbReference type="ARBA" id="ARBA00012096"/>
    </source>
</evidence>
<evidence type="ECO:0000313" key="11">
    <source>
        <dbReference type="Proteomes" id="UP000641514"/>
    </source>
</evidence>
<dbReference type="EC" id="4.3.1.19" evidence="4"/>
<dbReference type="GO" id="GO:0004794">
    <property type="term" value="F:threonine deaminase activity"/>
    <property type="evidence" value="ECO:0007669"/>
    <property type="project" value="UniProtKB-EC"/>
</dbReference>
<keyword evidence="11" id="KW-1185">Reference proteome</keyword>
<comment type="similarity">
    <text evidence="3">Belongs to the serine/threonine dehydratase family.</text>
</comment>
<dbReference type="Pfam" id="PF00291">
    <property type="entry name" value="PALP"/>
    <property type="match status" value="1"/>
</dbReference>
<evidence type="ECO:0000313" key="10">
    <source>
        <dbReference type="EMBL" id="GGC57638.1"/>
    </source>
</evidence>
<evidence type="ECO:0000256" key="7">
    <source>
        <dbReference type="ARBA" id="ARBA00025527"/>
    </source>
</evidence>
<comment type="cofactor">
    <cofactor evidence="2">
        <name>pyridoxal 5'-phosphate</name>
        <dbReference type="ChEBI" id="CHEBI:597326"/>
    </cofactor>
</comment>
<dbReference type="GO" id="GO:0006565">
    <property type="term" value="P:L-serine catabolic process"/>
    <property type="evidence" value="ECO:0007669"/>
    <property type="project" value="TreeGrafter"/>
</dbReference>
<dbReference type="GO" id="GO:0009097">
    <property type="term" value="P:isoleucine biosynthetic process"/>
    <property type="evidence" value="ECO:0007669"/>
    <property type="project" value="TreeGrafter"/>
</dbReference>
<evidence type="ECO:0000256" key="1">
    <source>
        <dbReference type="ARBA" id="ARBA00001274"/>
    </source>
</evidence>
<dbReference type="GO" id="GO:0003941">
    <property type="term" value="F:L-serine ammonia-lyase activity"/>
    <property type="evidence" value="ECO:0007669"/>
    <property type="project" value="TreeGrafter"/>
</dbReference>
<evidence type="ECO:0000259" key="9">
    <source>
        <dbReference type="Pfam" id="PF00291"/>
    </source>
</evidence>
<evidence type="ECO:0000256" key="8">
    <source>
        <dbReference type="ARBA" id="ARBA00031427"/>
    </source>
</evidence>
<organism evidence="10 11">
    <name type="scientific">Hoyosella rhizosphaerae</name>
    <dbReference type="NCBI Taxonomy" id="1755582"/>
    <lineage>
        <taxon>Bacteria</taxon>
        <taxon>Bacillati</taxon>
        <taxon>Actinomycetota</taxon>
        <taxon>Actinomycetes</taxon>
        <taxon>Mycobacteriales</taxon>
        <taxon>Hoyosellaceae</taxon>
        <taxon>Hoyosella</taxon>
    </lineage>
</organism>
<evidence type="ECO:0000256" key="5">
    <source>
        <dbReference type="ARBA" id="ARBA00022898"/>
    </source>
</evidence>
<dbReference type="RefSeq" id="WP_188670814.1">
    <property type="nucleotide sequence ID" value="NZ_BMJH01000001.1"/>
</dbReference>
<evidence type="ECO:0000256" key="6">
    <source>
        <dbReference type="ARBA" id="ARBA00023239"/>
    </source>
</evidence>
<dbReference type="SUPFAM" id="SSF53686">
    <property type="entry name" value="Tryptophan synthase beta subunit-like PLP-dependent enzymes"/>
    <property type="match status" value="1"/>
</dbReference>
<evidence type="ECO:0000256" key="2">
    <source>
        <dbReference type="ARBA" id="ARBA00001933"/>
    </source>
</evidence>
<dbReference type="InterPro" id="IPR036052">
    <property type="entry name" value="TrpB-like_PALP_sf"/>
</dbReference>